<dbReference type="AlphaFoldDB" id="A0A543K3S6"/>
<organism evidence="1 2">
    <name type="scientific">Roseinatronobacter monicus</name>
    <dbReference type="NCBI Taxonomy" id="393481"/>
    <lineage>
        <taxon>Bacteria</taxon>
        <taxon>Pseudomonadati</taxon>
        <taxon>Pseudomonadota</taxon>
        <taxon>Alphaproteobacteria</taxon>
        <taxon>Rhodobacterales</taxon>
        <taxon>Paracoccaceae</taxon>
        <taxon>Roseinatronobacter</taxon>
    </lineage>
</organism>
<dbReference type="Gene3D" id="3.40.50.1820">
    <property type="entry name" value="alpha/beta hydrolase"/>
    <property type="match status" value="1"/>
</dbReference>
<dbReference type="SUPFAM" id="SSF53474">
    <property type="entry name" value="alpha/beta-Hydrolases"/>
    <property type="match status" value="1"/>
</dbReference>
<comment type="caution">
    <text evidence="1">The sequence shown here is derived from an EMBL/GenBank/DDBJ whole genome shotgun (WGS) entry which is preliminary data.</text>
</comment>
<accession>A0A543K3S6</accession>
<evidence type="ECO:0000313" key="1">
    <source>
        <dbReference type="EMBL" id="TQM89715.1"/>
    </source>
</evidence>
<protein>
    <recommendedName>
        <fullName evidence="3">Lecithin:cholesterol acyltransferase</fullName>
    </recommendedName>
</protein>
<sequence>MTGSATQSCPINVICPIVFIPGIMGSRLKRASDGDVVWDPGSGSWDQAKNAFELATSRAAAKRELLVGEPRASFSSDYLEVDHNSAGWKADRGWGGMLGTYQPFMNWLSRNEVTKIDGCMVRIQFVVWAYPYNWTNSNRMSAAGLGEVVAEAESAARAEAARLNRQAMKPILVTHSMGGLVSRAYTQILGNAGDVHGVIHGAMPTNGSPELYKRIRGGFEGATRSVLGRNQAEVTATAANMPGPLELAPNRVYQDVPGRRPWLRALDGMGNELWALPRADPYEEIYLNATDWYRLVDQTLLDPDGDAEAAWRAYRRQVNIARNFHAELEGSGFHPNTRMFYGTGRDTRDHVAWRPMERFAGAYPVNPVATFSSGRVNLRGSNPGNPTGPATFGRTLQMDGPRAQGDGTVQAGSGLHVPEMSVAVTDGFDHQKAYDSRDARELTRDWLVDMVKEAVA</sequence>
<keyword evidence="2" id="KW-1185">Reference proteome</keyword>
<reference evidence="1 2" key="1">
    <citation type="submission" date="2019-06" db="EMBL/GenBank/DDBJ databases">
        <title>Genomic Encyclopedia of Archaeal and Bacterial Type Strains, Phase II (KMG-II): from individual species to whole genera.</title>
        <authorList>
            <person name="Goeker M."/>
        </authorList>
    </citation>
    <scope>NUCLEOTIDE SEQUENCE [LARGE SCALE GENOMIC DNA]</scope>
    <source>
        <strain evidence="1 2">DSM 18423</strain>
    </source>
</reference>
<evidence type="ECO:0008006" key="3">
    <source>
        <dbReference type="Google" id="ProtNLM"/>
    </source>
</evidence>
<evidence type="ECO:0000313" key="2">
    <source>
        <dbReference type="Proteomes" id="UP000320582"/>
    </source>
</evidence>
<dbReference type="InterPro" id="IPR029058">
    <property type="entry name" value="AB_hydrolase_fold"/>
</dbReference>
<proteinExistence type="predicted"/>
<name>A0A543K3S6_9RHOB</name>
<gene>
    <name evidence="1" type="ORF">BD293_4390</name>
</gene>
<dbReference type="EMBL" id="VFPT01000005">
    <property type="protein sequence ID" value="TQM89715.1"/>
    <property type="molecule type" value="Genomic_DNA"/>
</dbReference>
<dbReference type="Proteomes" id="UP000320582">
    <property type="component" value="Unassembled WGS sequence"/>
</dbReference>